<dbReference type="Pfam" id="PF19580">
    <property type="entry name" value="Exo_endo_phos_3"/>
    <property type="match status" value="1"/>
</dbReference>
<sequence length="298" mass="34080">MQISIAWWNTSLSPLGEQRATDEQKKIALDVVRYLTCDLNVDCLALGEVTLQDLNFFLNTLNLTNYAAYDGTVKEGRLQFDTGALYRTDSLHLVNNKTLIPSKNGHSFKLANRLDFIVTDLNIYLHLFISHWPSRLACDKNNPDRHFLGMKLREAVQAVNEESGLTAYTVLLGDYNDEPFDSSLAEHLLAVRDRRLVRKRPELLYNPFWRHLGEPQPYVKDCDTQSCGGSCFHKGGTETQWRTFDQIIFSSPFLGGYGIHLNEKFSHILRLESFLPHVLKTTEIFDHFPVISVIETEG</sequence>
<dbReference type="EMBL" id="BLXZ01000003">
    <property type="protein sequence ID" value="GFO68036.1"/>
    <property type="molecule type" value="Genomic_DNA"/>
</dbReference>
<dbReference type="SUPFAM" id="SSF56219">
    <property type="entry name" value="DNase I-like"/>
    <property type="match status" value="1"/>
</dbReference>
<comment type="caution">
    <text evidence="2">The sequence shown here is derived from an EMBL/GenBank/DDBJ whole genome shotgun (WGS) entry which is preliminary data.</text>
</comment>
<evidence type="ECO:0000313" key="3">
    <source>
        <dbReference type="Proteomes" id="UP000587586"/>
    </source>
</evidence>
<name>A0A6V8N654_9BACT</name>
<keyword evidence="3" id="KW-1185">Reference proteome</keyword>
<protein>
    <recommendedName>
        <fullName evidence="1">Endonuclease/exonuclease/phosphatase domain-containing protein</fullName>
    </recommendedName>
</protein>
<organism evidence="2 3">
    <name type="scientific">Geomonas limicola</name>
    <dbReference type="NCBI Taxonomy" id="2740186"/>
    <lineage>
        <taxon>Bacteria</taxon>
        <taxon>Pseudomonadati</taxon>
        <taxon>Thermodesulfobacteriota</taxon>
        <taxon>Desulfuromonadia</taxon>
        <taxon>Geobacterales</taxon>
        <taxon>Geobacteraceae</taxon>
        <taxon>Geomonas</taxon>
    </lineage>
</organism>
<reference evidence="3" key="1">
    <citation type="submission" date="2020-06" db="EMBL/GenBank/DDBJ databases">
        <title>Draft genomic sequecing of Geomonas sp. Red745.</title>
        <authorList>
            <person name="Itoh H."/>
            <person name="Xu Z.X."/>
            <person name="Ushijima N."/>
            <person name="Masuda Y."/>
            <person name="Shiratori Y."/>
            <person name="Senoo K."/>
        </authorList>
    </citation>
    <scope>NUCLEOTIDE SEQUENCE [LARGE SCALE GENOMIC DNA]</scope>
    <source>
        <strain evidence="3">Red745</strain>
    </source>
</reference>
<proteinExistence type="predicted"/>
<dbReference type="AlphaFoldDB" id="A0A6V8N654"/>
<dbReference type="GO" id="GO:0003824">
    <property type="term" value="F:catalytic activity"/>
    <property type="evidence" value="ECO:0007669"/>
    <property type="project" value="InterPro"/>
</dbReference>
<dbReference type="InterPro" id="IPR036691">
    <property type="entry name" value="Endo/exonu/phosph_ase_sf"/>
</dbReference>
<dbReference type="RefSeq" id="WP_183360568.1">
    <property type="nucleotide sequence ID" value="NZ_BLXZ01000003.1"/>
</dbReference>
<accession>A0A6V8N654</accession>
<dbReference type="InterPro" id="IPR005135">
    <property type="entry name" value="Endo/exonuclease/phosphatase"/>
</dbReference>
<dbReference type="Gene3D" id="3.60.10.10">
    <property type="entry name" value="Endonuclease/exonuclease/phosphatase"/>
    <property type="match status" value="1"/>
</dbReference>
<feature type="domain" description="Endonuclease/exonuclease/phosphatase" evidence="1">
    <location>
        <begin position="77"/>
        <end position="254"/>
    </location>
</feature>
<evidence type="ECO:0000313" key="2">
    <source>
        <dbReference type="EMBL" id="GFO68036.1"/>
    </source>
</evidence>
<evidence type="ECO:0000259" key="1">
    <source>
        <dbReference type="Pfam" id="PF19580"/>
    </source>
</evidence>
<gene>
    <name evidence="2" type="ORF">GMLC_16150</name>
</gene>
<dbReference type="Proteomes" id="UP000587586">
    <property type="component" value="Unassembled WGS sequence"/>
</dbReference>